<dbReference type="EMBL" id="JAXCGZ010009738">
    <property type="protein sequence ID" value="KAK7076278.1"/>
    <property type="molecule type" value="Genomic_DNA"/>
</dbReference>
<dbReference type="AlphaFoldDB" id="A0AAN8X887"/>
<dbReference type="PANTHER" id="PTHR10730">
    <property type="entry name" value="PROCOLLAGEN-LYSINE,2-OXOGLUTARATE 5-DIOXYGENASE/GLYCOSYLTRANSFERASE 25 FAMILY MEMBER"/>
    <property type="match status" value="1"/>
</dbReference>
<sequence>DVELRFAGKEAYLQNTLYNTVPIVIRGNGHTNLILHTLGGYLARAWNPEEGCRSCWDDMIAIDLKNEAELPKVTIGIFIEKATPFLEEFFQKIVALTYPKSKISIFIHNNEEFHDKLVDGWIEEITPEYASVKYVKREENVKEWHARNSAM</sequence>
<feature type="domain" description="PLOD1-3-like GT" evidence="1">
    <location>
        <begin position="1"/>
        <end position="52"/>
    </location>
</feature>
<gene>
    <name evidence="2" type="primary">PLOD1_3</name>
    <name evidence="2" type="ORF">SK128_026426</name>
</gene>
<proteinExistence type="predicted"/>
<dbReference type="GO" id="GO:0005783">
    <property type="term" value="C:endoplasmic reticulum"/>
    <property type="evidence" value="ECO:0007669"/>
    <property type="project" value="TreeGrafter"/>
</dbReference>
<name>A0AAN8X887_HALRR</name>
<keyword evidence="3" id="KW-1185">Reference proteome</keyword>
<feature type="non-terminal residue" evidence="2">
    <location>
        <position position="1"/>
    </location>
</feature>
<protein>
    <submittedName>
        <fullName evidence="2">Procollagen-lysine,2-oxoglutarate 5-dioxygenase 1</fullName>
    </submittedName>
</protein>
<dbReference type="PANTHER" id="PTHR10730:SF45">
    <property type="entry name" value="PROCOLLAGEN-LYSINE,2-OXOGLUTARATE 5-DIOXYGENASE"/>
    <property type="match status" value="1"/>
</dbReference>
<organism evidence="2 3">
    <name type="scientific">Halocaridina rubra</name>
    <name type="common">Hawaiian red shrimp</name>
    <dbReference type="NCBI Taxonomy" id="373956"/>
    <lineage>
        <taxon>Eukaryota</taxon>
        <taxon>Metazoa</taxon>
        <taxon>Ecdysozoa</taxon>
        <taxon>Arthropoda</taxon>
        <taxon>Crustacea</taxon>
        <taxon>Multicrustacea</taxon>
        <taxon>Malacostraca</taxon>
        <taxon>Eumalacostraca</taxon>
        <taxon>Eucarida</taxon>
        <taxon>Decapoda</taxon>
        <taxon>Pleocyemata</taxon>
        <taxon>Caridea</taxon>
        <taxon>Atyoidea</taxon>
        <taxon>Atyidae</taxon>
        <taxon>Halocaridina</taxon>
    </lineage>
</organism>
<dbReference type="InterPro" id="IPR050757">
    <property type="entry name" value="Collagen_mod_GT25"/>
</dbReference>
<comment type="caution">
    <text evidence="2">The sequence shown here is derived from an EMBL/GenBank/DDBJ whole genome shotgun (WGS) entry which is preliminary data.</text>
</comment>
<dbReference type="Proteomes" id="UP001381693">
    <property type="component" value="Unassembled WGS sequence"/>
</dbReference>
<dbReference type="InterPro" id="IPR057589">
    <property type="entry name" value="GT_PLOD"/>
</dbReference>
<evidence type="ECO:0000313" key="2">
    <source>
        <dbReference type="EMBL" id="KAK7076278.1"/>
    </source>
</evidence>
<dbReference type="Pfam" id="PF25342">
    <property type="entry name" value="GT_PLOD"/>
    <property type="match status" value="1"/>
</dbReference>
<dbReference type="GO" id="GO:0008475">
    <property type="term" value="F:procollagen-lysine 5-dioxygenase activity"/>
    <property type="evidence" value="ECO:0007669"/>
    <property type="project" value="TreeGrafter"/>
</dbReference>
<reference evidence="2 3" key="1">
    <citation type="submission" date="2023-11" db="EMBL/GenBank/DDBJ databases">
        <title>Halocaridina rubra genome assembly.</title>
        <authorList>
            <person name="Smith C."/>
        </authorList>
    </citation>
    <scope>NUCLEOTIDE SEQUENCE [LARGE SCALE GENOMIC DNA]</scope>
    <source>
        <strain evidence="2">EP-1</strain>
        <tissue evidence="2">Whole</tissue>
    </source>
</reference>
<evidence type="ECO:0000259" key="1">
    <source>
        <dbReference type="Pfam" id="PF25342"/>
    </source>
</evidence>
<accession>A0AAN8X887</accession>
<evidence type="ECO:0000313" key="3">
    <source>
        <dbReference type="Proteomes" id="UP001381693"/>
    </source>
</evidence>